<sequence length="858" mass="86153">MNSIYKIVFNKATQTFTAVSELAKGATKTQSQSAKQAGKFLPKFAKIALVISMVSIFSSQAMAVTDVEFNALKARLEKLEGINNKAYTAGSMALGTGTVAGVKGGDQEAVAMGYRAKATGNQSIALGFDAEATTSQAVALGSGKATGVGTIAIGSSYSTTSTDGTIKMTYEAPKATKMGAIALGAGNEALGQQSIVLGGNKNKAIGRAATAMGWRTIASGVQSTSSGDNTVAQGKSSTSMGYFSKAIGASSLATGGKLNQKLINLMSSKKYQEIVNDYADVFSDDEKNYLLDENEHNTAEKESKKTIFILNKVREVRGTQGGTAYTDGSIALGTGTVAGTGSVDDNGTPNDRTDDIYTKGTEEAVAMGYRAKAIKDKTLALGFDAVANNANLVALGQGAETKASDDIAGATVSGIQYGNFAGTPNGVVSIGKEGAEKQLVNVAAGAVTASSTDAINGSQLYSVADTLGTKITNLENVKTYVHVHGTGQVQKGNTTNLDAANGVGGAKGIGAIAIGMNAIAKGENAVAIGGGNKAEGLNSFASGSNTTASSDYSVVLGIDSVASGHAAVAIGHTASAIGESSLAMVNGTASGTEAVAIGKQTTASGISSFASGANTVSSGKYATAMGGGTKALADYATSLGAGTQAKGISSMATGSGSIANGDFSTAIGKSSKTYTQGSVALGLEAVAGVDGGDQEAVAVGYRSQAVANQSLALGFDAVANNENSVALGSKAETRAFTQVDKEVINGLKYKDFTGFADGVVSVGKTAHEKQIINVASGKISQESTDAINGSQLFATNTVLGNVAKSVKNNFGGNAAIDENGNITFTDVGGTGKGTIHEAIGDVKTAADAAKLRSLLNKI</sequence>
<feature type="domain" description="Trimeric autotransporter adhesin YadA-like head" evidence="1">
    <location>
        <begin position="562"/>
        <end position="583"/>
    </location>
</feature>
<dbReference type="Pfam" id="PF05662">
    <property type="entry name" value="YadA_stalk"/>
    <property type="match status" value="2"/>
</dbReference>
<dbReference type="STRING" id="97481.SAMN05444853_1101"/>
<feature type="non-terminal residue" evidence="4">
    <location>
        <position position="858"/>
    </location>
</feature>
<dbReference type="RefSeq" id="WP_218139534.1">
    <property type="nucleotide sequence ID" value="NZ_FOBN01000010.1"/>
</dbReference>
<feature type="domain" description="Trimeric autotransporter adhesin YadA-like head" evidence="1">
    <location>
        <begin position="108"/>
        <end position="130"/>
    </location>
</feature>
<feature type="domain" description="ESPR" evidence="3">
    <location>
        <begin position="1"/>
        <end position="46"/>
    </location>
</feature>
<name>A0A1H7WVD3_9PAST</name>
<feature type="domain" description="Trimeric autotransporter adhesin YadA-like head" evidence="1">
    <location>
        <begin position="204"/>
        <end position="229"/>
    </location>
</feature>
<dbReference type="Pfam" id="PF13018">
    <property type="entry name" value="ESPR"/>
    <property type="match status" value="1"/>
</dbReference>
<organism evidence="4 5">
    <name type="scientific">Phocoenobacter skyensis</name>
    <dbReference type="NCBI Taxonomy" id="97481"/>
    <lineage>
        <taxon>Bacteria</taxon>
        <taxon>Pseudomonadati</taxon>
        <taxon>Pseudomonadota</taxon>
        <taxon>Gammaproteobacteria</taxon>
        <taxon>Pasteurellales</taxon>
        <taxon>Pasteurellaceae</taxon>
        <taxon>Phocoenobacter</taxon>
    </lineage>
</organism>
<dbReference type="Gene3D" id="2.150.10.10">
    <property type="entry name" value="Serralysin-like metalloprotease, C-terminal"/>
    <property type="match status" value="6"/>
</dbReference>
<dbReference type="GO" id="GO:0019867">
    <property type="term" value="C:outer membrane"/>
    <property type="evidence" value="ECO:0007669"/>
    <property type="project" value="InterPro"/>
</dbReference>
<dbReference type="Pfam" id="PF05658">
    <property type="entry name" value="YadA_head"/>
    <property type="match status" value="12"/>
</dbReference>
<dbReference type="SUPFAM" id="SSF101967">
    <property type="entry name" value="Adhesin YadA, collagen-binding domain"/>
    <property type="match status" value="4"/>
</dbReference>
<dbReference type="InterPro" id="IPR008640">
    <property type="entry name" value="Adhesin_Head_dom"/>
</dbReference>
<proteinExistence type="predicted"/>
<dbReference type="AlphaFoldDB" id="A0A1H7WVD3"/>
<feature type="domain" description="Trimeric autotransporter adhesin YadA-like stalk" evidence="2">
    <location>
        <begin position="770"/>
        <end position="814"/>
    </location>
</feature>
<evidence type="ECO:0000313" key="4">
    <source>
        <dbReference type="EMBL" id="SEM24857.1"/>
    </source>
</evidence>
<accession>A0A1H7WVD3</accession>
<feature type="domain" description="Trimeric autotransporter adhesin YadA-like head" evidence="1">
    <location>
        <begin position="618"/>
        <end position="642"/>
    </location>
</feature>
<dbReference type="InterPro" id="IPR024973">
    <property type="entry name" value="ESPR"/>
</dbReference>
<dbReference type="InterPro" id="IPR008635">
    <property type="entry name" value="Coiled_stalk_dom"/>
</dbReference>
<feature type="domain" description="Trimeric autotransporter adhesin YadA-like stalk" evidence="2">
    <location>
        <begin position="438"/>
        <end position="480"/>
    </location>
</feature>
<feature type="domain" description="Trimeric autotransporter adhesin YadA-like head" evidence="1">
    <location>
        <begin position="232"/>
        <end position="256"/>
    </location>
</feature>
<reference evidence="5" key="1">
    <citation type="submission" date="2016-10" db="EMBL/GenBank/DDBJ databases">
        <authorList>
            <person name="Varghese N."/>
            <person name="Submissions S."/>
        </authorList>
    </citation>
    <scope>NUCLEOTIDE SEQUENCE [LARGE SCALE GENOMIC DNA]</scope>
    <source>
        <strain evidence="5">DSM 24204</strain>
    </source>
</reference>
<feature type="domain" description="Trimeric autotransporter adhesin YadA-like head" evidence="1">
    <location>
        <begin position="589"/>
        <end position="615"/>
    </location>
</feature>
<feature type="domain" description="Trimeric autotransporter adhesin YadA-like head" evidence="1">
    <location>
        <begin position="175"/>
        <end position="200"/>
    </location>
</feature>
<evidence type="ECO:0000259" key="2">
    <source>
        <dbReference type="Pfam" id="PF05662"/>
    </source>
</evidence>
<dbReference type="CDD" id="cd12820">
    <property type="entry name" value="LbR_YadA-like"/>
    <property type="match status" value="3"/>
</dbReference>
<gene>
    <name evidence="4" type="ORF">SAMN05444853_1101</name>
</gene>
<feature type="domain" description="Trimeric autotransporter adhesin YadA-like head" evidence="1">
    <location>
        <begin position="709"/>
        <end position="731"/>
    </location>
</feature>
<dbReference type="InterPro" id="IPR011049">
    <property type="entry name" value="Serralysin-like_metalloprot_C"/>
</dbReference>
<dbReference type="Proteomes" id="UP000198883">
    <property type="component" value="Unassembled WGS sequence"/>
</dbReference>
<evidence type="ECO:0000259" key="1">
    <source>
        <dbReference type="Pfam" id="PF05658"/>
    </source>
</evidence>
<evidence type="ECO:0000313" key="5">
    <source>
        <dbReference type="Proteomes" id="UP000198883"/>
    </source>
</evidence>
<feature type="domain" description="Trimeric autotransporter adhesin YadA-like head" evidence="1">
    <location>
        <begin position="645"/>
        <end position="671"/>
    </location>
</feature>
<protein>
    <submittedName>
        <fullName evidence="4">Head domain of trimeric autotransporter adhesin</fullName>
    </submittedName>
</protein>
<evidence type="ECO:0000259" key="3">
    <source>
        <dbReference type="Pfam" id="PF13018"/>
    </source>
</evidence>
<feature type="domain" description="Trimeric autotransporter adhesin YadA-like head" evidence="1">
    <location>
        <begin position="363"/>
        <end position="385"/>
    </location>
</feature>
<feature type="domain" description="Trimeric autotransporter adhesin YadA-like head" evidence="1">
    <location>
        <begin position="506"/>
        <end position="531"/>
    </location>
</feature>
<feature type="domain" description="Trimeric autotransporter adhesin YadA-like head" evidence="1">
    <location>
        <begin position="534"/>
        <end position="557"/>
    </location>
</feature>
<dbReference type="EMBL" id="FOBN01000010">
    <property type="protein sequence ID" value="SEM24857.1"/>
    <property type="molecule type" value="Genomic_DNA"/>
</dbReference>